<dbReference type="PANTHER" id="PTHR30478:SF0">
    <property type="entry name" value="BETA SLIDING CLAMP"/>
    <property type="match status" value="1"/>
</dbReference>
<dbReference type="GO" id="GO:0003887">
    <property type="term" value="F:DNA-directed DNA polymerase activity"/>
    <property type="evidence" value="ECO:0007669"/>
    <property type="project" value="UniProtKB-UniRule"/>
</dbReference>
<accession>A0A511RJV9</accession>
<evidence type="ECO:0000256" key="8">
    <source>
        <dbReference type="ARBA" id="ARBA00023125"/>
    </source>
</evidence>
<keyword evidence="4 9" id="KW-0808">Transferase</keyword>
<comment type="subcellular location">
    <subcellularLocation>
        <location evidence="1 9">Cytoplasm</location>
    </subcellularLocation>
</comment>
<dbReference type="GO" id="GO:0008408">
    <property type="term" value="F:3'-5' exonuclease activity"/>
    <property type="evidence" value="ECO:0007669"/>
    <property type="project" value="InterPro"/>
</dbReference>
<feature type="domain" description="DNA polymerase III beta sliding clamp central" evidence="11">
    <location>
        <begin position="127"/>
        <end position="239"/>
    </location>
</feature>
<dbReference type="InterPro" id="IPR022637">
    <property type="entry name" value="DNA_polIII_beta_cen"/>
</dbReference>
<protein>
    <recommendedName>
        <fullName evidence="9">Beta sliding clamp</fullName>
    </recommendedName>
</protein>
<dbReference type="InterPro" id="IPR046938">
    <property type="entry name" value="DNA_clamp_sf"/>
</dbReference>
<dbReference type="InterPro" id="IPR022634">
    <property type="entry name" value="DNA_polIII_beta_N"/>
</dbReference>
<dbReference type="CDD" id="cd00140">
    <property type="entry name" value="beta_clamp"/>
    <property type="match status" value="1"/>
</dbReference>
<dbReference type="Pfam" id="PF00712">
    <property type="entry name" value="DNA_pol3_beta"/>
    <property type="match status" value="1"/>
</dbReference>
<organism evidence="13 14">
    <name type="scientific">Oceanithermus desulfurans NBRC 100063</name>
    <dbReference type="NCBI Taxonomy" id="1227550"/>
    <lineage>
        <taxon>Bacteria</taxon>
        <taxon>Thermotogati</taxon>
        <taxon>Deinococcota</taxon>
        <taxon>Deinococci</taxon>
        <taxon>Thermales</taxon>
        <taxon>Thermaceae</taxon>
        <taxon>Oceanithermus</taxon>
    </lineage>
</organism>
<evidence type="ECO:0000259" key="12">
    <source>
        <dbReference type="Pfam" id="PF02768"/>
    </source>
</evidence>
<dbReference type="SMART" id="SM00480">
    <property type="entry name" value="POL3Bc"/>
    <property type="match status" value="1"/>
</dbReference>
<comment type="subunit">
    <text evidence="9">Forms a ring-shaped head-to-tail homodimer around DNA.</text>
</comment>
<dbReference type="Gene3D" id="3.10.150.10">
    <property type="entry name" value="DNA Polymerase III, subunit A, domain 2"/>
    <property type="match status" value="3"/>
</dbReference>
<dbReference type="GO" id="GO:0006271">
    <property type="term" value="P:DNA strand elongation involved in DNA replication"/>
    <property type="evidence" value="ECO:0007669"/>
    <property type="project" value="TreeGrafter"/>
</dbReference>
<dbReference type="PIRSF" id="PIRSF000804">
    <property type="entry name" value="DNA_pol_III_b"/>
    <property type="match status" value="1"/>
</dbReference>
<evidence type="ECO:0000256" key="1">
    <source>
        <dbReference type="ARBA" id="ARBA00004496"/>
    </source>
</evidence>
<dbReference type="Proteomes" id="UP000321827">
    <property type="component" value="Unassembled WGS sequence"/>
</dbReference>
<gene>
    <name evidence="13" type="ORF">ODE01S_13670</name>
</gene>
<keyword evidence="7 9" id="KW-0239">DNA-directed DNA polymerase</keyword>
<keyword evidence="3 9" id="KW-0963">Cytoplasm</keyword>
<dbReference type="SUPFAM" id="SSF55979">
    <property type="entry name" value="DNA clamp"/>
    <property type="match status" value="3"/>
</dbReference>
<dbReference type="GO" id="GO:0009360">
    <property type="term" value="C:DNA polymerase III complex"/>
    <property type="evidence" value="ECO:0007669"/>
    <property type="project" value="InterPro"/>
</dbReference>
<evidence type="ECO:0000256" key="6">
    <source>
        <dbReference type="ARBA" id="ARBA00022705"/>
    </source>
</evidence>
<evidence type="ECO:0000259" key="11">
    <source>
        <dbReference type="Pfam" id="PF02767"/>
    </source>
</evidence>
<dbReference type="Pfam" id="PF02767">
    <property type="entry name" value="DNA_pol3_beta_2"/>
    <property type="match status" value="1"/>
</dbReference>
<feature type="domain" description="DNA polymerase III beta sliding clamp N-terminal" evidence="10">
    <location>
        <begin position="1"/>
        <end position="117"/>
    </location>
</feature>
<dbReference type="RefSeq" id="WP_147147224.1">
    <property type="nucleotide sequence ID" value="NZ_BJXN01000008.1"/>
</dbReference>
<keyword evidence="5 9" id="KW-0548">Nucleotidyltransferase</keyword>
<sequence>MQVRLPKRTFAEALGMLERIIPARASNPALTHLRFEVAEGGLRLQGSNGELDLELVVPAEVEGAAVRLVPGQLIGQVVRNLPGELVELGLEEGQLTIESGSFTTRLTTADPAEFPPLAFEAETVVRLPARELGRALARVRYAASGEDYRAIFRGVQLELHPTRLRSVASDGFRLALYDLELALDAERKFVVPARSVDEIVRVLERTEGEVALGLLGGHLTLAAEGFRMAAALMEGEFPDYERVIPPEFALEAEIDAAALKDSLKRVKVLADRNNHRVDLVFEGGRLEVVAEGDYGRGVERLEVDARGEAQMVLAYNAEYLEGALGPIAGKARLRFSGAASPSVIQDAEDGGYLAVVVPLRV</sequence>
<evidence type="ECO:0000256" key="3">
    <source>
        <dbReference type="ARBA" id="ARBA00022490"/>
    </source>
</evidence>
<evidence type="ECO:0000313" key="13">
    <source>
        <dbReference type="EMBL" id="GEM89933.1"/>
    </source>
</evidence>
<evidence type="ECO:0000259" key="10">
    <source>
        <dbReference type="Pfam" id="PF00712"/>
    </source>
</evidence>
<dbReference type="GO" id="GO:0005737">
    <property type="term" value="C:cytoplasm"/>
    <property type="evidence" value="ECO:0007669"/>
    <property type="project" value="UniProtKB-SubCell"/>
</dbReference>
<feature type="domain" description="DNA polymerase III beta sliding clamp C-terminal" evidence="12">
    <location>
        <begin position="242"/>
        <end position="360"/>
    </location>
</feature>
<name>A0A511RJV9_9DEIN</name>
<dbReference type="InterPro" id="IPR022635">
    <property type="entry name" value="DNA_polIII_beta_C"/>
</dbReference>
<dbReference type="Pfam" id="PF02768">
    <property type="entry name" value="DNA_pol3_beta_3"/>
    <property type="match status" value="1"/>
</dbReference>
<dbReference type="EMBL" id="BJXN01000008">
    <property type="protein sequence ID" value="GEM89933.1"/>
    <property type="molecule type" value="Genomic_DNA"/>
</dbReference>
<evidence type="ECO:0000256" key="9">
    <source>
        <dbReference type="PIRNR" id="PIRNR000804"/>
    </source>
</evidence>
<comment type="function">
    <text evidence="9">Confers DNA tethering and processivity to DNA polymerases and other proteins. Acts as a clamp, forming a ring around DNA (a reaction catalyzed by the clamp-loading complex) which diffuses in an ATP-independent manner freely and bidirectionally along dsDNA. Initially characterized for its ability to contact the catalytic subunit of DNA polymerase III (Pol III), a complex, multichain enzyme responsible for most of the replicative synthesis in bacteria; Pol III exhibits 3'-5' exonuclease proofreading activity. The beta chain is required for initiation of replication as well as for processivity of DNA replication.</text>
</comment>
<dbReference type="OrthoDB" id="8421503at2"/>
<evidence type="ECO:0000313" key="14">
    <source>
        <dbReference type="Proteomes" id="UP000321827"/>
    </source>
</evidence>
<reference evidence="13 14" key="1">
    <citation type="submission" date="2019-07" db="EMBL/GenBank/DDBJ databases">
        <title>Whole genome shotgun sequence of Oceanithermus desulfurans NBRC 100063.</title>
        <authorList>
            <person name="Hosoyama A."/>
            <person name="Uohara A."/>
            <person name="Ohji S."/>
            <person name="Ichikawa N."/>
        </authorList>
    </citation>
    <scope>NUCLEOTIDE SEQUENCE [LARGE SCALE GENOMIC DNA]</scope>
    <source>
        <strain evidence="13 14">NBRC 100063</strain>
    </source>
</reference>
<evidence type="ECO:0000256" key="4">
    <source>
        <dbReference type="ARBA" id="ARBA00022679"/>
    </source>
</evidence>
<dbReference type="GO" id="GO:0003677">
    <property type="term" value="F:DNA binding"/>
    <property type="evidence" value="ECO:0007669"/>
    <property type="project" value="UniProtKB-UniRule"/>
</dbReference>
<dbReference type="NCBIfam" id="TIGR00663">
    <property type="entry name" value="dnan"/>
    <property type="match status" value="1"/>
</dbReference>
<keyword evidence="6 9" id="KW-0235">DNA replication</keyword>
<dbReference type="AlphaFoldDB" id="A0A511RJV9"/>
<evidence type="ECO:0000256" key="5">
    <source>
        <dbReference type="ARBA" id="ARBA00022695"/>
    </source>
</evidence>
<dbReference type="PANTHER" id="PTHR30478">
    <property type="entry name" value="DNA POLYMERASE III SUBUNIT BETA"/>
    <property type="match status" value="1"/>
</dbReference>
<evidence type="ECO:0000256" key="2">
    <source>
        <dbReference type="ARBA" id="ARBA00010752"/>
    </source>
</evidence>
<comment type="caution">
    <text evidence="13">The sequence shown here is derived from an EMBL/GenBank/DDBJ whole genome shotgun (WGS) entry which is preliminary data.</text>
</comment>
<proteinExistence type="inferred from homology"/>
<comment type="similarity">
    <text evidence="2 9">Belongs to the beta sliding clamp family.</text>
</comment>
<keyword evidence="8" id="KW-0238">DNA-binding</keyword>
<dbReference type="InterPro" id="IPR001001">
    <property type="entry name" value="DNA_polIII_beta"/>
</dbReference>
<evidence type="ECO:0000256" key="7">
    <source>
        <dbReference type="ARBA" id="ARBA00022932"/>
    </source>
</evidence>